<feature type="compositionally biased region" description="Basic residues" evidence="2">
    <location>
        <begin position="1112"/>
        <end position="1124"/>
    </location>
</feature>
<keyword evidence="7" id="KW-1185">Reference proteome</keyword>
<feature type="compositionally biased region" description="Basic and acidic residues" evidence="2">
    <location>
        <begin position="2030"/>
        <end position="2039"/>
    </location>
</feature>
<reference evidence="6" key="1">
    <citation type="submission" date="2022-10" db="EMBL/GenBank/DDBJ databases">
        <title>Culturing micro-colonial fungi from biological soil crusts in the Mojave desert and describing Neophaeococcomyces mojavensis, and introducing the new genera and species Taxawa tesnikishii.</title>
        <authorList>
            <person name="Kurbessoian T."/>
            <person name="Stajich J.E."/>
        </authorList>
    </citation>
    <scope>NUCLEOTIDE SEQUENCE</scope>
    <source>
        <strain evidence="6">TK_1</strain>
    </source>
</reference>
<evidence type="ECO:0000259" key="3">
    <source>
        <dbReference type="SMART" id="SM01214"/>
    </source>
</evidence>
<dbReference type="SMART" id="SM01215">
    <property type="entry name" value="Fmp27_SW"/>
    <property type="match status" value="1"/>
</dbReference>
<organism evidence="6 7">
    <name type="scientific">Coniosporium apollinis</name>
    <dbReference type="NCBI Taxonomy" id="61459"/>
    <lineage>
        <taxon>Eukaryota</taxon>
        <taxon>Fungi</taxon>
        <taxon>Dikarya</taxon>
        <taxon>Ascomycota</taxon>
        <taxon>Pezizomycotina</taxon>
        <taxon>Dothideomycetes</taxon>
        <taxon>Dothideomycetes incertae sedis</taxon>
        <taxon>Coniosporium</taxon>
    </lineage>
</organism>
<feature type="domain" description="FMP27 WPPW motif-containing RBG unit" evidence="5">
    <location>
        <begin position="1671"/>
        <end position="2190"/>
    </location>
</feature>
<protein>
    <submittedName>
        <fullName evidence="6">Protein SABRE</fullName>
    </submittedName>
</protein>
<dbReference type="PANTHER" id="PTHR15678">
    <property type="entry name" value="ANTIGEN MLAA-22-RELATED"/>
    <property type="match status" value="1"/>
</dbReference>
<dbReference type="EMBL" id="JAPDRL010000077">
    <property type="protein sequence ID" value="KAJ9659275.1"/>
    <property type="molecule type" value="Genomic_DNA"/>
</dbReference>
<feature type="compositionally biased region" description="Polar residues" evidence="2">
    <location>
        <begin position="2868"/>
        <end position="2878"/>
    </location>
</feature>
<feature type="region of interest" description="Disordered" evidence="2">
    <location>
        <begin position="2014"/>
        <end position="2039"/>
    </location>
</feature>
<dbReference type="SMART" id="SM01216">
    <property type="entry name" value="Fmp27_WPPW"/>
    <property type="match status" value="1"/>
</dbReference>
<dbReference type="InterPro" id="IPR019449">
    <property type="entry name" value="FMP27_WPPW_RBG"/>
</dbReference>
<evidence type="ECO:0000313" key="7">
    <source>
        <dbReference type="Proteomes" id="UP001172684"/>
    </source>
</evidence>
<evidence type="ECO:0000256" key="2">
    <source>
        <dbReference type="SAM" id="MobiDB-lite"/>
    </source>
</evidence>
<feature type="region of interest" description="Disordered" evidence="2">
    <location>
        <begin position="2576"/>
        <end position="2657"/>
    </location>
</feature>
<feature type="compositionally biased region" description="Basic and acidic residues" evidence="2">
    <location>
        <begin position="1808"/>
        <end position="1817"/>
    </location>
</feature>
<gene>
    <name evidence="6" type="primary">FMP27</name>
    <name evidence="6" type="ORF">H2201_007425</name>
</gene>
<feature type="region of interest" description="Disordered" evidence="2">
    <location>
        <begin position="1808"/>
        <end position="1835"/>
    </location>
</feature>
<dbReference type="InterPro" id="IPR045167">
    <property type="entry name" value="Hobbit"/>
</dbReference>
<name>A0ABQ9NJS8_9PEZI</name>
<feature type="region of interest" description="Disordered" evidence="2">
    <location>
        <begin position="108"/>
        <end position="132"/>
    </location>
</feature>
<feature type="region of interest" description="Disordered" evidence="2">
    <location>
        <begin position="2531"/>
        <end position="2552"/>
    </location>
</feature>
<feature type="domain" description="FMP27 SW motif-containing RBG unit" evidence="4">
    <location>
        <begin position="1146"/>
        <end position="1248"/>
    </location>
</feature>
<comment type="caution">
    <text evidence="6">The sequence shown here is derived from an EMBL/GenBank/DDBJ whole genome shotgun (WGS) entry which is preliminary data.</text>
</comment>
<dbReference type="InterPro" id="IPR019441">
    <property type="entry name" value="FMP27/BLTP2/Hobbit_GFWDK_RBG"/>
</dbReference>
<dbReference type="SMART" id="SM01214">
    <property type="entry name" value="Fmp27_GFWDK"/>
    <property type="match status" value="1"/>
</dbReference>
<feature type="compositionally biased region" description="Basic and acidic residues" evidence="2">
    <location>
        <begin position="1087"/>
        <end position="1111"/>
    </location>
</feature>
<feature type="compositionally biased region" description="Polar residues" evidence="2">
    <location>
        <begin position="2630"/>
        <end position="2654"/>
    </location>
</feature>
<sequence>MALPSLSFIAGVAVLLYLSTFVLFALLRIVTGISIQRIGWSGLRRIYFSPREGLRVDIRGLGFTLHRPTFAQPTWISIELTQLELSVDLKLLDRKSRKRKAWVHWPNGHGPDDLDSGVDSETPSPSAKSPLEAVQRELQRSRTWERLTLAKEKIKRLHRKINWIRVVDLVAKNSSITVIDVGTIQVASLSVAVDVRRKTVDRTRLFLHRRASSQNQRPAEWIFTARSILFVPEGKDSTEILDHCTLNVHGLLYRDLEGLRDASIALKLGRLSVPYDDLETSLRRIKNCRRAYSKRDPEKRDVEISLADVMEELDRPGSREESIIQTVSDSKEFISSILRGIQEIQFAVGFFGLSKRVCLAQPTVNPIYLNMSMKEVGLDLLRLDPKSPAHLMYFSPTDVAHQALIAAISVSVGINDGEDRPERLLYVPMATTTVKTTLPSKTIQLEKDKSSAERNTNMLFANLVVTSPSLDLDPKHLPMLLALLRNQQNNEARMDAPHTRRHIMSRLLPKASIKTTIHEPVVRVALPPMESDKIGTDEFDLLISATSSISFDTESSHSADGELHYAVASNLRISSHQFYYQTASGNKSNLLAMDSLEFKIQLSASPEVMVFATANFQTLAVYMIRPEISEGVRQIFVELNSEPPTVKSKAREHQRPKFLRQLPQWLVHVQFQGSDFNFEVAGVDAEVSRHPRGAALHLESWTAEYKAHKSDETRTRTMRRRAMSQSINRNEVFLRPVSPSPSRKPQVNASDGRRLAIHVMGLEGFVIESADALEPEPFLSLPRFEVAFTTSTDQYGPIFHINSYAKSLYVRYSLYRHFAIGVATTVLRKTFLPHRKPCDPHHTTGVNRNHPSLDQPKKPVRPGALPEQPEITTFDFKAGFVQIKASMPSDPPLMIQAHGLEAGSHRWATPFARLRQARLYAEHPMVKRAWSRVVSVKALRLDMRRSRRRYGASFNEEESIDVVADAIRIAVPHQLVVHKIFDNITNTVKTVQQLHHRFETSSDEYILQKKPVGPKRVPRISFRTHAVLFEIEDGSFEWKLGVIYRVGLLEQKQRLAREEAFRLKVKKLQELDNCHEGSSFRSKSARPGRERHGSRKSDANERRSYSADRLRGRSSRSHSRRASVKMRYDIDGTCDISDTAKTTAEQAWKKLQLLNAQSWKKRIDHGLSFQSRAMHDIRSIFWGVDELPDDYEQSETILTTPRRPALMAVLISDFNLLIDKPSFELYDYPLFLQSVGKGMPVDMQYSLLVPMHVQVNIGEARITLRDYPLPLLHVPSVRPGQSPRLSGLSMRTDFVIAEEYRDDESARFVRVDVVPPEKLDSGEVFGGFSVDVRRTVSPVKTYSNMTVDINTASATQITWGTSYQPAIQEAMQVIEGFTKPAVDPSERVGFWDKIRLTFHSRIKVDWTGDGDVHLILKGSRDPYKVTGNGAGFVMVWRNNVQWQIAQDPSPRKFMTVNSGTYVLAVPDLSHYARQPRVTDVLDSETASTASSYQQTAIFKKTIMKLSGDVQWLVGLVFERNLDKSTRSFDFVPHYEVVFRRPGSATVANSRDYDAFRGFRSHHIHLSLAIAAPVGRDWSASNLQSTANYNSIHLTPRFFSHFYSWWSQFSGVMSLPIRQGKLWPGIEKSSKKFGRHLATIEYSLLLSPLYMSHVYKHKDVEEYGKGIVSATGLKLRLDSFMLDLHQRREEFRTPVKGSNRQTKTSGMRINEAQLDFISADIRAVSATIAGTEMSDIDAATDDTFAAYQQGLPSADLSRFNIPDNDLSWVDMDDFVELDWMLPAESNPETRILPLAFAPRFTYFRQTDHEDTISGDPERSSAFGKEPSHDCKMSANNDPRRVQRDLIEQRLQQIAEQLEHNQRSIGEQELKVVRDAEGDARLSEELDALRKQMETLRRTQSFLQSMFKTLTKRLETGDRRPVPDRELDNDFYAARREKRPNDPDVEGMDSAPLEDYISDFNNRFIVHNAQLKWSNSLRNIILRYIHQVSQRRGFVYYMSRRAVKFILDIVEEQRKSRVDVRPEDEENGAKPVHSDSMKQDDELSIQDRVQQLLDDGKKFVTADDPVRRESEMPSADKAGEDVSKEFTPQNTYHVRLVAPQIQLQSEKNTKAVVLVTARGIQLKVIQIMDKDRVTDEVSGLVQRRFSAAMESLQMYVASQTTFSSAYRNLHPGNHYGTPAGSVWPPWVPFEVMFDFDLNPYGFQMVVERTSATLRYDKYNTLRLKYNDDVTGESGHRHSPDSAESRLDHLWIDFPQIRAICDSSQYYTMYIIVLDLLLYSEPLEKTRTERLEKIMLASDFSDLTGAPEMVVMLQERIRQLEEIKGHFQINEKYLDRQGWKDRISIEQDLAHCEDELFFMMKAITTSQRKSDDRTQTTQSTGLLRWYIAASEIVWHLVREGNESLAEFQLVNALYDRTDNNDGSNWNCMEVEHIRGFNLLPNAQYPEMIAAYYASDRSFTDGKVLTMLRIQWYMLEAIAGIPVMDHFEVNLFPLKVQLEREIGKRLFEYIFPGISSNSGENGGFSPLMVKHMLPSHEEEHDSDMDESTEGRPNLRTRNMVHEPTQRRNLTVPNDLALRLKPTLTLPDKRRPKRTKLESRGESSHHLRPWKDYHRNQSSTDVVGPLRSARKDASTDTLISSSKMPKSRSATNLSAMNGSETDKSKRFALHRNNSYSVKSGGRDAGSDDLTQMMNRASNYMTLAYIKIPSVVLCLSYKGKGQRNFEDVHDLVFRMPTLEYRNKTWSNLDLALQLKKDIIRALISHVGAIVGNKFSHHRPSKQQQSRLRQLASSAVVLKTSRDPSTAASEASSIMDRSPGENSSDSEARPSFASERDSIISRTDSFSSGANSGTGTPLMPGTASNMSRSGYAASEGTSSAANSSPRAEGDEPESEGFRHSLIARLRSEGAVDVTEDTNRRMGKLLFGKKFFSRHTDSS</sequence>
<feature type="region of interest" description="Disordered" evidence="2">
    <location>
        <begin position="1076"/>
        <end position="1124"/>
    </location>
</feature>
<dbReference type="Pfam" id="PF10344">
    <property type="entry name" value="Hobbit"/>
    <property type="match status" value="1"/>
</dbReference>
<dbReference type="InterPro" id="IPR019415">
    <property type="entry name" value="FMP27_SW_RBG"/>
</dbReference>
<feature type="region of interest" description="Disordered" evidence="2">
    <location>
        <begin position="2791"/>
        <end position="2894"/>
    </location>
</feature>
<dbReference type="PANTHER" id="PTHR15678:SF6">
    <property type="entry name" value="BRIDGE-LIKE LIPID TRANSFER PROTEIN FAMILY MEMBER 2"/>
    <property type="match status" value="1"/>
</dbReference>
<feature type="compositionally biased region" description="Basic and acidic residues" evidence="2">
    <location>
        <begin position="1824"/>
        <end position="1835"/>
    </location>
</feature>
<accession>A0ABQ9NJS8</accession>
<feature type="compositionally biased region" description="Polar residues" evidence="2">
    <location>
        <begin position="2833"/>
        <end position="2848"/>
    </location>
</feature>
<feature type="compositionally biased region" description="Polar residues" evidence="2">
    <location>
        <begin position="2796"/>
        <end position="2805"/>
    </location>
</feature>
<feature type="compositionally biased region" description="Basic and acidic residues" evidence="2">
    <location>
        <begin position="2590"/>
        <end position="2610"/>
    </location>
</feature>
<dbReference type="Proteomes" id="UP001172684">
    <property type="component" value="Unassembled WGS sequence"/>
</dbReference>
<feature type="region of interest" description="Disordered" evidence="2">
    <location>
        <begin position="838"/>
        <end position="867"/>
    </location>
</feature>
<evidence type="ECO:0000256" key="1">
    <source>
        <dbReference type="SAM" id="Coils"/>
    </source>
</evidence>
<evidence type="ECO:0000313" key="6">
    <source>
        <dbReference type="EMBL" id="KAJ9659275.1"/>
    </source>
</evidence>
<evidence type="ECO:0000259" key="4">
    <source>
        <dbReference type="SMART" id="SM01215"/>
    </source>
</evidence>
<keyword evidence="1" id="KW-0175">Coiled coil</keyword>
<proteinExistence type="predicted"/>
<evidence type="ECO:0000259" key="5">
    <source>
        <dbReference type="SMART" id="SM01216"/>
    </source>
</evidence>
<feature type="domain" description="FMP27/BLTP2/Hobbit GFWDK motif-containing RBG unit" evidence="3">
    <location>
        <begin position="1266"/>
        <end position="1425"/>
    </location>
</feature>
<feature type="coiled-coil region" evidence="1">
    <location>
        <begin position="1877"/>
        <end position="1904"/>
    </location>
</feature>